<dbReference type="EMBL" id="ABJB010619231">
    <property type="status" value="NOT_ANNOTATED_CDS"/>
    <property type="molecule type" value="Genomic_DNA"/>
</dbReference>
<dbReference type="EMBL" id="DS683886">
    <property type="protein sequence ID" value="EEC04296.1"/>
    <property type="molecule type" value="Genomic_DNA"/>
</dbReference>
<evidence type="ECO:0000256" key="1">
    <source>
        <dbReference type="SAM" id="MobiDB-lite"/>
    </source>
</evidence>
<organism>
    <name type="scientific">Ixodes scapularis</name>
    <name type="common">Black-legged tick</name>
    <name type="synonym">Deer tick</name>
    <dbReference type="NCBI Taxonomy" id="6945"/>
    <lineage>
        <taxon>Eukaryota</taxon>
        <taxon>Metazoa</taxon>
        <taxon>Ecdysozoa</taxon>
        <taxon>Arthropoda</taxon>
        <taxon>Chelicerata</taxon>
        <taxon>Arachnida</taxon>
        <taxon>Acari</taxon>
        <taxon>Parasitiformes</taxon>
        <taxon>Ixodida</taxon>
        <taxon>Ixodoidea</taxon>
        <taxon>Ixodidae</taxon>
        <taxon>Ixodinae</taxon>
        <taxon>Ixodes</taxon>
    </lineage>
</organism>
<dbReference type="VEuPathDB" id="VectorBase:ISCP_025274"/>
<accession>B7PCH4</accession>
<evidence type="ECO:0000313" key="3">
    <source>
        <dbReference type="EnsemblMetazoa" id="ISCW002147-PA"/>
    </source>
</evidence>
<dbReference type="EMBL" id="ABJB011030335">
    <property type="status" value="NOT_ANNOTATED_CDS"/>
    <property type="molecule type" value="Genomic_DNA"/>
</dbReference>
<evidence type="ECO:0000313" key="2">
    <source>
        <dbReference type="EMBL" id="EEC04296.1"/>
    </source>
</evidence>
<reference evidence="3" key="2">
    <citation type="submission" date="2020-05" db="UniProtKB">
        <authorList>
            <consortium name="EnsemblMetazoa"/>
        </authorList>
    </citation>
    <scope>IDENTIFICATION</scope>
    <source>
        <strain evidence="3">wikel</strain>
    </source>
</reference>
<keyword evidence="4" id="KW-1185">Reference proteome</keyword>
<proteinExistence type="predicted"/>
<name>B7PCH4_IXOSC</name>
<gene>
    <name evidence="2" type="ORF">IscW_ISCW002147</name>
</gene>
<dbReference type="VEuPathDB" id="VectorBase:ISCW002147"/>
<dbReference type="InParanoid" id="B7PCH4"/>
<feature type="compositionally biased region" description="Low complexity" evidence="1">
    <location>
        <begin position="133"/>
        <end position="149"/>
    </location>
</feature>
<sequence>MGVRIRVPKSVVFGNSLEAERKFGAAPSQRAATAPEGGAATSAVNVAPGAGTTCQGESPDVQSVEASRPGVKAAGTCDDASPEQPGDVPMETAVTPEPAAKRTRDDDGADPEAAIKEEPPAKTAPRRFRRPGAVRNVAAGVVRGAKPPP</sequence>
<dbReference type="EnsemblMetazoa" id="ISCW002147-RA">
    <property type="protein sequence ID" value="ISCW002147-PA"/>
    <property type="gene ID" value="ISCW002147"/>
</dbReference>
<protein>
    <submittedName>
        <fullName evidence="2 3">Uncharacterized protein</fullName>
    </submittedName>
</protein>
<feature type="region of interest" description="Disordered" evidence="1">
    <location>
        <begin position="21"/>
        <end position="149"/>
    </location>
</feature>
<reference evidence="2 4" key="1">
    <citation type="submission" date="2008-03" db="EMBL/GenBank/DDBJ databases">
        <title>Annotation of Ixodes scapularis.</title>
        <authorList>
            <consortium name="Ixodes scapularis Genome Project Consortium"/>
            <person name="Caler E."/>
            <person name="Hannick L.I."/>
            <person name="Bidwell S."/>
            <person name="Joardar V."/>
            <person name="Thiagarajan M."/>
            <person name="Amedeo P."/>
            <person name="Galinsky K.J."/>
            <person name="Schobel S."/>
            <person name="Inman J."/>
            <person name="Hostetler J."/>
            <person name="Miller J."/>
            <person name="Hammond M."/>
            <person name="Megy K."/>
            <person name="Lawson D."/>
            <person name="Kodira C."/>
            <person name="Sutton G."/>
            <person name="Meyer J."/>
            <person name="Hill C.A."/>
            <person name="Birren B."/>
            <person name="Nene V."/>
            <person name="Collins F."/>
            <person name="Alarcon-Chaidez F."/>
            <person name="Wikel S."/>
            <person name="Strausberg R."/>
        </authorList>
    </citation>
    <scope>NUCLEOTIDE SEQUENCE [LARGE SCALE GENOMIC DNA]</scope>
    <source>
        <strain evidence="4">Wikel</strain>
        <strain evidence="2">Wikel colony</strain>
    </source>
</reference>
<dbReference type="PaxDb" id="6945-B7PCH4"/>
<dbReference type="HOGENOM" id="CLU_1751724_0_0_1"/>
<feature type="compositionally biased region" description="Polar residues" evidence="1">
    <location>
        <begin position="52"/>
        <end position="65"/>
    </location>
</feature>
<evidence type="ECO:0000313" key="4">
    <source>
        <dbReference type="Proteomes" id="UP000001555"/>
    </source>
</evidence>
<dbReference type="AlphaFoldDB" id="B7PCH4"/>
<dbReference type="Proteomes" id="UP000001555">
    <property type="component" value="Unassembled WGS sequence"/>
</dbReference>
<dbReference type="OrthoDB" id="7486164at2759"/>